<evidence type="ECO:0000313" key="5">
    <source>
        <dbReference type="Proteomes" id="UP001168579"/>
    </source>
</evidence>
<reference evidence="4" key="2">
    <citation type="submission" date="2023-06" db="EMBL/GenBank/DDBJ databases">
        <authorList>
            <person name="Lucena T."/>
            <person name="Sun Q."/>
        </authorList>
    </citation>
    <scope>NUCLEOTIDE SEQUENCE</scope>
    <source>
        <strain evidence="4">CECT 8869</strain>
    </source>
</reference>
<protein>
    <submittedName>
        <fullName evidence="4">Response regulator</fullName>
    </submittedName>
</protein>
<dbReference type="InterPro" id="IPR011006">
    <property type="entry name" value="CheY-like_superfamily"/>
</dbReference>
<dbReference type="PANTHER" id="PTHR44591">
    <property type="entry name" value="STRESS RESPONSE REGULATOR PROTEIN 1"/>
    <property type="match status" value="1"/>
</dbReference>
<sequence length="148" mass="16799">MGTIDNDDFLIFMAEDDTDDQQIFTEAIAEVDQNIRIQLFDNGETLLHEMDTTSTLPNIIFLDLLMPKKNGEECLKELRANSSFDNIPIVVYSNLYDIDRISNLFEWGANRYLHKPASFKILTTALGRTIHSIKNNSLGGTAIIHYAD</sequence>
<reference evidence="4" key="1">
    <citation type="journal article" date="2014" name="Int. J. Syst. Evol. Microbiol.">
        <title>Complete genome of a new Firmicutes species belonging to the dominant human colonic microbiota ('Ruminococcus bicirculans') reveals two chromosomes and a selective capacity to utilize plant glucans.</title>
        <authorList>
            <consortium name="NISC Comparative Sequencing Program"/>
            <person name="Wegmann U."/>
            <person name="Louis P."/>
            <person name="Goesmann A."/>
            <person name="Henrissat B."/>
            <person name="Duncan S.H."/>
            <person name="Flint H.J."/>
        </authorList>
    </citation>
    <scope>NUCLEOTIDE SEQUENCE</scope>
    <source>
        <strain evidence="4">CECT 8869</strain>
    </source>
</reference>
<dbReference type="PROSITE" id="PS50110">
    <property type="entry name" value="RESPONSE_REGULATORY"/>
    <property type="match status" value="1"/>
</dbReference>
<dbReference type="InterPro" id="IPR001789">
    <property type="entry name" value="Sig_transdc_resp-reg_receiver"/>
</dbReference>
<feature type="domain" description="Response regulatory" evidence="3">
    <location>
        <begin position="10"/>
        <end position="130"/>
    </location>
</feature>
<dbReference type="SUPFAM" id="SSF52172">
    <property type="entry name" value="CheY-like"/>
    <property type="match status" value="1"/>
</dbReference>
<keyword evidence="1 2" id="KW-0597">Phosphoprotein</keyword>
<organism evidence="4 5">
    <name type="scientific">Maribacter confluentis</name>
    <dbReference type="NCBI Taxonomy" id="1656093"/>
    <lineage>
        <taxon>Bacteria</taxon>
        <taxon>Pseudomonadati</taxon>
        <taxon>Bacteroidota</taxon>
        <taxon>Flavobacteriia</taxon>
        <taxon>Flavobacteriales</taxon>
        <taxon>Flavobacteriaceae</taxon>
        <taxon>Maribacter</taxon>
    </lineage>
</organism>
<dbReference type="PANTHER" id="PTHR44591:SF3">
    <property type="entry name" value="RESPONSE REGULATORY DOMAIN-CONTAINING PROTEIN"/>
    <property type="match status" value="1"/>
</dbReference>
<evidence type="ECO:0000256" key="2">
    <source>
        <dbReference type="PROSITE-ProRule" id="PRU00169"/>
    </source>
</evidence>
<evidence type="ECO:0000313" key="4">
    <source>
        <dbReference type="EMBL" id="MDO1512224.1"/>
    </source>
</evidence>
<dbReference type="EMBL" id="JAUKUC010000001">
    <property type="protein sequence ID" value="MDO1512224.1"/>
    <property type="molecule type" value="Genomic_DNA"/>
</dbReference>
<dbReference type="InterPro" id="IPR050595">
    <property type="entry name" value="Bact_response_regulator"/>
</dbReference>
<name>A0ABT8RMT0_9FLAO</name>
<dbReference type="SMART" id="SM00448">
    <property type="entry name" value="REC"/>
    <property type="match status" value="1"/>
</dbReference>
<proteinExistence type="predicted"/>
<gene>
    <name evidence="4" type="ORF">Q2T41_06100</name>
</gene>
<accession>A0ABT8RMT0</accession>
<comment type="caution">
    <text evidence="4">The sequence shown here is derived from an EMBL/GenBank/DDBJ whole genome shotgun (WGS) entry which is preliminary data.</text>
</comment>
<evidence type="ECO:0000256" key="1">
    <source>
        <dbReference type="ARBA" id="ARBA00022553"/>
    </source>
</evidence>
<dbReference type="Gene3D" id="3.40.50.2300">
    <property type="match status" value="1"/>
</dbReference>
<dbReference type="Pfam" id="PF00072">
    <property type="entry name" value="Response_reg"/>
    <property type="match status" value="1"/>
</dbReference>
<dbReference type="RefSeq" id="WP_304435345.1">
    <property type="nucleotide sequence ID" value="NZ_JAUKUC010000001.1"/>
</dbReference>
<evidence type="ECO:0000259" key="3">
    <source>
        <dbReference type="PROSITE" id="PS50110"/>
    </source>
</evidence>
<dbReference type="Proteomes" id="UP001168579">
    <property type="component" value="Unassembled WGS sequence"/>
</dbReference>
<keyword evidence="5" id="KW-1185">Reference proteome</keyword>
<feature type="modified residue" description="4-aspartylphosphate" evidence="2">
    <location>
        <position position="63"/>
    </location>
</feature>